<evidence type="ECO:0000313" key="2">
    <source>
        <dbReference type="Proteomes" id="UP000823775"/>
    </source>
</evidence>
<proteinExistence type="predicted"/>
<reference evidence="1 2" key="1">
    <citation type="journal article" date="2021" name="BMC Genomics">
        <title>Datura genome reveals duplications of psychoactive alkaloid biosynthetic genes and high mutation rate following tissue culture.</title>
        <authorList>
            <person name="Rajewski A."/>
            <person name="Carter-House D."/>
            <person name="Stajich J."/>
            <person name="Litt A."/>
        </authorList>
    </citation>
    <scope>NUCLEOTIDE SEQUENCE [LARGE SCALE GENOMIC DNA]</scope>
    <source>
        <strain evidence="1">AR-01</strain>
    </source>
</reference>
<protein>
    <submittedName>
        <fullName evidence="1">Uncharacterized protein</fullName>
    </submittedName>
</protein>
<gene>
    <name evidence="1" type="ORF">HAX54_029185</name>
</gene>
<dbReference type="EMBL" id="JACEIK010003611">
    <property type="protein sequence ID" value="MCD9642378.1"/>
    <property type="molecule type" value="Genomic_DNA"/>
</dbReference>
<feature type="non-terminal residue" evidence="1">
    <location>
        <position position="1"/>
    </location>
</feature>
<comment type="caution">
    <text evidence="1">The sequence shown here is derived from an EMBL/GenBank/DDBJ whole genome shotgun (WGS) entry which is preliminary data.</text>
</comment>
<evidence type="ECO:0000313" key="1">
    <source>
        <dbReference type="EMBL" id="MCD9642378.1"/>
    </source>
</evidence>
<keyword evidence="2" id="KW-1185">Reference proteome</keyword>
<name>A0ABS8V5P1_DATST</name>
<dbReference type="Proteomes" id="UP000823775">
    <property type="component" value="Unassembled WGS sequence"/>
</dbReference>
<organism evidence="1 2">
    <name type="scientific">Datura stramonium</name>
    <name type="common">Jimsonweed</name>
    <name type="synonym">Common thornapple</name>
    <dbReference type="NCBI Taxonomy" id="4076"/>
    <lineage>
        <taxon>Eukaryota</taxon>
        <taxon>Viridiplantae</taxon>
        <taxon>Streptophyta</taxon>
        <taxon>Embryophyta</taxon>
        <taxon>Tracheophyta</taxon>
        <taxon>Spermatophyta</taxon>
        <taxon>Magnoliopsida</taxon>
        <taxon>eudicotyledons</taxon>
        <taxon>Gunneridae</taxon>
        <taxon>Pentapetalae</taxon>
        <taxon>asterids</taxon>
        <taxon>lamiids</taxon>
        <taxon>Solanales</taxon>
        <taxon>Solanaceae</taxon>
        <taxon>Solanoideae</taxon>
        <taxon>Datureae</taxon>
        <taxon>Datura</taxon>
    </lineage>
</organism>
<accession>A0ABS8V5P1</accession>
<sequence>RSGETLLEETKPIIDDQREVVSSNSWVMVDKTKEKGRSGDFDESIISLVEALE</sequence>